<gene>
    <name evidence="2" type="ORF">LIER_13025</name>
</gene>
<organism evidence="2 3">
    <name type="scientific">Lithospermum erythrorhizon</name>
    <name type="common">Purple gromwell</name>
    <name type="synonym">Lithospermum officinale var. erythrorhizon</name>
    <dbReference type="NCBI Taxonomy" id="34254"/>
    <lineage>
        <taxon>Eukaryota</taxon>
        <taxon>Viridiplantae</taxon>
        <taxon>Streptophyta</taxon>
        <taxon>Embryophyta</taxon>
        <taxon>Tracheophyta</taxon>
        <taxon>Spermatophyta</taxon>
        <taxon>Magnoliopsida</taxon>
        <taxon>eudicotyledons</taxon>
        <taxon>Gunneridae</taxon>
        <taxon>Pentapetalae</taxon>
        <taxon>asterids</taxon>
        <taxon>lamiids</taxon>
        <taxon>Boraginales</taxon>
        <taxon>Boraginaceae</taxon>
        <taxon>Boraginoideae</taxon>
        <taxon>Lithospermeae</taxon>
        <taxon>Lithospermum</taxon>
    </lineage>
</organism>
<dbReference type="AlphaFoldDB" id="A0AAV3PVE3"/>
<feature type="region of interest" description="Disordered" evidence="1">
    <location>
        <begin position="73"/>
        <end position="93"/>
    </location>
</feature>
<accession>A0AAV3PVE3</accession>
<sequence length="102" mass="11586">MHFIPRVTIPKRISHTNFLKLVKNISNLIELARTFCSKLGVLLTWWCLHILQKDEILKLIKYVEQSSANLVESAEGGASDSSHISSSSARERELEVQVLQLQ</sequence>
<dbReference type="EMBL" id="BAABME010002581">
    <property type="protein sequence ID" value="GAA0155258.1"/>
    <property type="molecule type" value="Genomic_DNA"/>
</dbReference>
<reference evidence="2 3" key="1">
    <citation type="submission" date="2024-01" db="EMBL/GenBank/DDBJ databases">
        <title>The complete chloroplast genome sequence of Lithospermum erythrorhizon: insights into the phylogenetic relationship among Boraginaceae species and the maternal lineages of purple gromwells.</title>
        <authorList>
            <person name="Okada T."/>
            <person name="Watanabe K."/>
        </authorList>
    </citation>
    <scope>NUCLEOTIDE SEQUENCE [LARGE SCALE GENOMIC DNA]</scope>
</reference>
<dbReference type="Proteomes" id="UP001454036">
    <property type="component" value="Unassembled WGS sequence"/>
</dbReference>
<keyword evidence="3" id="KW-1185">Reference proteome</keyword>
<protein>
    <submittedName>
        <fullName evidence="2">Uncharacterized protein</fullName>
    </submittedName>
</protein>
<feature type="compositionally biased region" description="Low complexity" evidence="1">
    <location>
        <begin position="79"/>
        <end position="88"/>
    </location>
</feature>
<comment type="caution">
    <text evidence="2">The sequence shown here is derived from an EMBL/GenBank/DDBJ whole genome shotgun (WGS) entry which is preliminary data.</text>
</comment>
<evidence type="ECO:0000313" key="3">
    <source>
        <dbReference type="Proteomes" id="UP001454036"/>
    </source>
</evidence>
<name>A0AAV3PVE3_LITER</name>
<evidence type="ECO:0000313" key="2">
    <source>
        <dbReference type="EMBL" id="GAA0155258.1"/>
    </source>
</evidence>
<proteinExistence type="predicted"/>
<evidence type="ECO:0000256" key="1">
    <source>
        <dbReference type="SAM" id="MobiDB-lite"/>
    </source>
</evidence>